<dbReference type="EMBL" id="BAABAA010000005">
    <property type="protein sequence ID" value="GAA3568011.1"/>
    <property type="molecule type" value="Genomic_DNA"/>
</dbReference>
<proteinExistence type="predicted"/>
<sequence>MTGRYQVMRQDGFTAIVESAHLWRVHLDSRKDRIVDTPELRRLVNSSARVRLPQPPVISYDLPAELPIEPYLMGLLLGEGGMSGNGLHFTNVDEEIVQSVQNLLPPGHVIKSHIANERAVAGNWRIVGSGGKNGNVIINELRALGLLGSTARTKFIPAAYRRGSEDDRLALLQGLMDSDGHAGADGRLEFSSSSRWLAEDLLELVRSLGGHAAMHAKTKVTYTSPTQLTPKSARPAYRVQNINMPSHNPFRLTRKAVRFRPRNGAWARRIRLVELMLPGCRAELAPSAQPFYDGFSWKQVPQT</sequence>
<keyword evidence="3" id="KW-1185">Reference proteome</keyword>
<feature type="domain" description="DOD-type homing endonuclease" evidence="1">
    <location>
        <begin position="72"/>
        <end position="210"/>
    </location>
</feature>
<organism evidence="2 3">
    <name type="scientific">Kribbella ginsengisoli</name>
    <dbReference type="NCBI Taxonomy" id="363865"/>
    <lineage>
        <taxon>Bacteria</taxon>
        <taxon>Bacillati</taxon>
        <taxon>Actinomycetota</taxon>
        <taxon>Actinomycetes</taxon>
        <taxon>Propionibacteriales</taxon>
        <taxon>Kribbellaceae</taxon>
        <taxon>Kribbella</taxon>
    </lineage>
</organism>
<dbReference type="Proteomes" id="UP001501222">
    <property type="component" value="Unassembled WGS sequence"/>
</dbReference>
<comment type="caution">
    <text evidence="2">The sequence shown here is derived from an EMBL/GenBank/DDBJ whole genome shotgun (WGS) entry which is preliminary data.</text>
</comment>
<protein>
    <recommendedName>
        <fullName evidence="1">DOD-type homing endonuclease domain-containing protein</fullName>
    </recommendedName>
</protein>
<evidence type="ECO:0000259" key="1">
    <source>
        <dbReference type="PROSITE" id="PS50819"/>
    </source>
</evidence>
<name>A0ABP6XJX3_9ACTN</name>
<dbReference type="InterPro" id="IPR004042">
    <property type="entry name" value="Intein_endonuc_central"/>
</dbReference>
<dbReference type="PROSITE" id="PS50819">
    <property type="entry name" value="INTEIN_ENDONUCLEASE"/>
    <property type="match status" value="1"/>
</dbReference>
<dbReference type="Pfam" id="PF14528">
    <property type="entry name" value="LAGLIDADG_3"/>
    <property type="match status" value="1"/>
</dbReference>
<dbReference type="RefSeq" id="WP_344842836.1">
    <property type="nucleotide sequence ID" value="NZ_BAABAA010000005.1"/>
</dbReference>
<dbReference type="InterPro" id="IPR006142">
    <property type="entry name" value="INTEIN"/>
</dbReference>
<gene>
    <name evidence="2" type="ORF">GCM10022235_41210</name>
</gene>
<accession>A0ABP6XJX3</accession>
<dbReference type="InterPro" id="IPR027434">
    <property type="entry name" value="Homing_endonucl"/>
</dbReference>
<evidence type="ECO:0000313" key="2">
    <source>
        <dbReference type="EMBL" id="GAA3568011.1"/>
    </source>
</evidence>
<dbReference type="PRINTS" id="PR00379">
    <property type="entry name" value="INTEIN"/>
</dbReference>
<evidence type="ECO:0000313" key="3">
    <source>
        <dbReference type="Proteomes" id="UP001501222"/>
    </source>
</evidence>
<dbReference type="Gene3D" id="3.10.28.10">
    <property type="entry name" value="Homing endonucleases"/>
    <property type="match status" value="1"/>
</dbReference>
<dbReference type="InterPro" id="IPR004860">
    <property type="entry name" value="LAGLIDADG_dom"/>
</dbReference>
<dbReference type="SUPFAM" id="SSF55608">
    <property type="entry name" value="Homing endonucleases"/>
    <property type="match status" value="2"/>
</dbReference>
<reference evidence="3" key="1">
    <citation type="journal article" date="2019" name="Int. J. Syst. Evol. Microbiol.">
        <title>The Global Catalogue of Microorganisms (GCM) 10K type strain sequencing project: providing services to taxonomists for standard genome sequencing and annotation.</title>
        <authorList>
            <consortium name="The Broad Institute Genomics Platform"/>
            <consortium name="The Broad Institute Genome Sequencing Center for Infectious Disease"/>
            <person name="Wu L."/>
            <person name="Ma J."/>
        </authorList>
    </citation>
    <scope>NUCLEOTIDE SEQUENCE [LARGE SCALE GENOMIC DNA]</scope>
    <source>
        <strain evidence="3">JCM 16928</strain>
    </source>
</reference>